<keyword evidence="3" id="KW-1185">Reference proteome</keyword>
<feature type="compositionally biased region" description="Polar residues" evidence="1">
    <location>
        <begin position="1"/>
        <end position="10"/>
    </location>
</feature>
<reference evidence="2" key="1">
    <citation type="submission" date="2022-03" db="EMBL/GenBank/DDBJ databases">
        <authorList>
            <person name="Sayadi A."/>
        </authorList>
    </citation>
    <scope>NUCLEOTIDE SEQUENCE</scope>
</reference>
<dbReference type="OrthoDB" id="6780355at2759"/>
<accession>A0A9P0K6H3</accession>
<dbReference type="AlphaFoldDB" id="A0A9P0K6H3"/>
<dbReference type="Proteomes" id="UP001152888">
    <property type="component" value="Unassembled WGS sequence"/>
</dbReference>
<protein>
    <submittedName>
        <fullName evidence="2">Uncharacterized protein</fullName>
    </submittedName>
</protein>
<name>A0A9P0K6H3_ACAOB</name>
<evidence type="ECO:0000313" key="3">
    <source>
        <dbReference type="Proteomes" id="UP001152888"/>
    </source>
</evidence>
<evidence type="ECO:0000313" key="2">
    <source>
        <dbReference type="EMBL" id="CAH1966423.1"/>
    </source>
</evidence>
<comment type="caution">
    <text evidence="2">The sequence shown here is derived from an EMBL/GenBank/DDBJ whole genome shotgun (WGS) entry which is preliminary data.</text>
</comment>
<proteinExistence type="predicted"/>
<feature type="region of interest" description="Disordered" evidence="1">
    <location>
        <begin position="1"/>
        <end position="46"/>
    </location>
</feature>
<organism evidence="2 3">
    <name type="scientific">Acanthoscelides obtectus</name>
    <name type="common">Bean weevil</name>
    <name type="synonym">Bruchus obtectus</name>
    <dbReference type="NCBI Taxonomy" id="200917"/>
    <lineage>
        <taxon>Eukaryota</taxon>
        <taxon>Metazoa</taxon>
        <taxon>Ecdysozoa</taxon>
        <taxon>Arthropoda</taxon>
        <taxon>Hexapoda</taxon>
        <taxon>Insecta</taxon>
        <taxon>Pterygota</taxon>
        <taxon>Neoptera</taxon>
        <taxon>Endopterygota</taxon>
        <taxon>Coleoptera</taxon>
        <taxon>Polyphaga</taxon>
        <taxon>Cucujiformia</taxon>
        <taxon>Chrysomeloidea</taxon>
        <taxon>Chrysomelidae</taxon>
        <taxon>Bruchinae</taxon>
        <taxon>Bruchini</taxon>
        <taxon>Acanthoscelides</taxon>
    </lineage>
</organism>
<feature type="compositionally biased region" description="Basic and acidic residues" evidence="1">
    <location>
        <begin position="11"/>
        <end position="46"/>
    </location>
</feature>
<gene>
    <name evidence="2" type="ORF">ACAOBT_LOCUS6832</name>
</gene>
<dbReference type="EMBL" id="CAKOFQ010006733">
    <property type="protein sequence ID" value="CAH1966423.1"/>
    <property type="molecule type" value="Genomic_DNA"/>
</dbReference>
<sequence>MARTRQTTPQTKEERLRKKREAERRRYYRLKQDPVGREQLRQKEIA</sequence>
<evidence type="ECO:0000256" key="1">
    <source>
        <dbReference type="SAM" id="MobiDB-lite"/>
    </source>
</evidence>
<feature type="non-terminal residue" evidence="2">
    <location>
        <position position="46"/>
    </location>
</feature>